<dbReference type="Proteomes" id="UP000253153">
    <property type="component" value="Unassembled WGS sequence"/>
</dbReference>
<dbReference type="EMBL" id="QKXC01000147">
    <property type="protein sequence ID" value="RBR16069.1"/>
    <property type="molecule type" value="Genomic_DNA"/>
</dbReference>
<dbReference type="AlphaFoldDB" id="A0A366RG24"/>
<name>A0A366RG24_9HYPO</name>
<dbReference type="RefSeq" id="XP_031014702.1">
    <property type="nucleotide sequence ID" value="XM_031161231.1"/>
</dbReference>
<evidence type="ECO:0000313" key="2">
    <source>
        <dbReference type="EMBL" id="RBR16069.1"/>
    </source>
</evidence>
<protein>
    <submittedName>
        <fullName evidence="2">Uncharacterized protein</fullName>
    </submittedName>
</protein>
<dbReference type="GeneID" id="41996527"/>
<evidence type="ECO:0000256" key="1">
    <source>
        <dbReference type="SAM" id="MobiDB-lite"/>
    </source>
</evidence>
<gene>
    <name evidence="2" type="ORF">FIESC28_07089</name>
</gene>
<reference evidence="2 3" key="1">
    <citation type="submission" date="2018-06" db="EMBL/GenBank/DDBJ databases">
        <title>Fusarium incarnatum-equiseti species complex species 28.</title>
        <authorList>
            <person name="Gardiner D.M."/>
        </authorList>
    </citation>
    <scope>NUCLEOTIDE SEQUENCE [LARGE SCALE GENOMIC DNA]</scope>
    <source>
        <strain evidence="2 3">FIESC_28</strain>
    </source>
</reference>
<proteinExistence type="predicted"/>
<keyword evidence="3" id="KW-1185">Reference proteome</keyword>
<accession>A0A366RG24</accession>
<evidence type="ECO:0000313" key="3">
    <source>
        <dbReference type="Proteomes" id="UP000253153"/>
    </source>
</evidence>
<feature type="region of interest" description="Disordered" evidence="1">
    <location>
        <begin position="255"/>
        <end position="323"/>
    </location>
</feature>
<comment type="caution">
    <text evidence="2">The sequence shown here is derived from an EMBL/GenBank/DDBJ whole genome shotgun (WGS) entry which is preliminary data.</text>
</comment>
<feature type="compositionally biased region" description="Low complexity" evidence="1">
    <location>
        <begin position="270"/>
        <end position="283"/>
    </location>
</feature>
<feature type="compositionally biased region" description="Polar residues" evidence="1">
    <location>
        <begin position="255"/>
        <end position="269"/>
    </location>
</feature>
<organism evidence="2 3">
    <name type="scientific">Fusarium coffeatum</name>
    <dbReference type="NCBI Taxonomy" id="231269"/>
    <lineage>
        <taxon>Eukaryota</taxon>
        <taxon>Fungi</taxon>
        <taxon>Dikarya</taxon>
        <taxon>Ascomycota</taxon>
        <taxon>Pezizomycotina</taxon>
        <taxon>Sordariomycetes</taxon>
        <taxon>Hypocreomycetidae</taxon>
        <taxon>Hypocreales</taxon>
        <taxon>Nectriaceae</taxon>
        <taxon>Fusarium</taxon>
        <taxon>Fusarium incarnatum-equiseti species complex</taxon>
    </lineage>
</organism>
<feature type="compositionally biased region" description="Basic and acidic residues" evidence="1">
    <location>
        <begin position="289"/>
        <end position="302"/>
    </location>
</feature>
<sequence>MSTSRSREQRLRSPGIHYKVFTPSPFFFSSFPFLPPTSSSCIFLLHHPFPPDKKVDEYIAARLEKRKIYLLRRSFRIYNNYAKDGDEFVHPENTDGLYVTFNKAAFLWAEEENYSELAIGSIDVPGTWFGDYSVKPKLTKAIRERHSVVLLYNTNPLFNNPSAICFASESAFQRMPMRAQMCWVGDLGYLLAKEYLKDYPVEPGFRGRFNSGCDIVNNIVRSWIKGKIVVPVVYMEDRPSAEEYVEGIGNLNNAGNSNYTPQHTYNTSSNNQNVQGDDGNGQNARKEKKISQKGEKDSRPYENKSSLLGDPSHQSCMREGMAA</sequence>